<sequence>MHSVLAHEDGWGEDGPVRSANVSTFITTECLPWVIYTRHCLSEEEEHTSNCTIDCSKKVLPLEAEIKKITSRSRIIPVIIIIIVSFVIVLLVGLIYFRSRRTSF</sequence>
<dbReference type="EMBL" id="CADEAL010003167">
    <property type="protein sequence ID" value="CAB1443693.1"/>
    <property type="molecule type" value="Genomic_DNA"/>
</dbReference>
<name>A0A9N7V7V9_PLEPL</name>
<keyword evidence="1" id="KW-1133">Transmembrane helix</keyword>
<protein>
    <submittedName>
        <fullName evidence="2">Uncharacterized protein</fullName>
    </submittedName>
</protein>
<feature type="transmembrane region" description="Helical" evidence="1">
    <location>
        <begin position="75"/>
        <end position="97"/>
    </location>
</feature>
<keyword evidence="1" id="KW-0472">Membrane</keyword>
<evidence type="ECO:0000313" key="2">
    <source>
        <dbReference type="EMBL" id="CAB1443693.1"/>
    </source>
</evidence>
<organism evidence="2 3">
    <name type="scientific">Pleuronectes platessa</name>
    <name type="common">European plaice</name>
    <dbReference type="NCBI Taxonomy" id="8262"/>
    <lineage>
        <taxon>Eukaryota</taxon>
        <taxon>Metazoa</taxon>
        <taxon>Chordata</taxon>
        <taxon>Craniata</taxon>
        <taxon>Vertebrata</taxon>
        <taxon>Euteleostomi</taxon>
        <taxon>Actinopterygii</taxon>
        <taxon>Neopterygii</taxon>
        <taxon>Teleostei</taxon>
        <taxon>Neoteleostei</taxon>
        <taxon>Acanthomorphata</taxon>
        <taxon>Carangaria</taxon>
        <taxon>Pleuronectiformes</taxon>
        <taxon>Pleuronectoidei</taxon>
        <taxon>Pleuronectidae</taxon>
        <taxon>Pleuronectes</taxon>
    </lineage>
</organism>
<proteinExistence type="predicted"/>
<evidence type="ECO:0000256" key="1">
    <source>
        <dbReference type="SAM" id="Phobius"/>
    </source>
</evidence>
<dbReference type="Proteomes" id="UP001153269">
    <property type="component" value="Unassembled WGS sequence"/>
</dbReference>
<keyword evidence="3" id="KW-1185">Reference proteome</keyword>
<gene>
    <name evidence="2" type="ORF">PLEPLA_LOCUS31409</name>
</gene>
<dbReference type="AlphaFoldDB" id="A0A9N7V7V9"/>
<evidence type="ECO:0000313" key="3">
    <source>
        <dbReference type="Proteomes" id="UP001153269"/>
    </source>
</evidence>
<keyword evidence="1" id="KW-0812">Transmembrane</keyword>
<reference evidence="2" key="1">
    <citation type="submission" date="2020-03" db="EMBL/GenBank/DDBJ databases">
        <authorList>
            <person name="Weist P."/>
        </authorList>
    </citation>
    <scope>NUCLEOTIDE SEQUENCE</scope>
</reference>
<comment type="caution">
    <text evidence="2">The sequence shown here is derived from an EMBL/GenBank/DDBJ whole genome shotgun (WGS) entry which is preliminary data.</text>
</comment>
<accession>A0A9N7V7V9</accession>